<keyword evidence="1" id="KW-0175">Coiled coil</keyword>
<accession>A0A1M6I2I0</accession>
<dbReference type="AlphaFoldDB" id="A0A1M6I2I0"/>
<dbReference type="RefSeq" id="WP_159433217.1">
    <property type="nucleotide sequence ID" value="NZ_FQZB01000007.1"/>
</dbReference>
<dbReference type="EMBL" id="FQZB01000007">
    <property type="protein sequence ID" value="SHJ28668.1"/>
    <property type="molecule type" value="Genomic_DNA"/>
</dbReference>
<name>A0A1M6I2I0_9CLOT</name>
<reference evidence="2 3" key="1">
    <citation type="submission" date="2016-11" db="EMBL/GenBank/DDBJ databases">
        <authorList>
            <person name="Jaros S."/>
            <person name="Januszkiewicz K."/>
            <person name="Wedrychowicz H."/>
        </authorList>
    </citation>
    <scope>NUCLEOTIDE SEQUENCE [LARGE SCALE GENOMIC DNA]</scope>
    <source>
        <strain evidence="2 3">DSM 21758</strain>
    </source>
</reference>
<evidence type="ECO:0000256" key="1">
    <source>
        <dbReference type="SAM" id="Coils"/>
    </source>
</evidence>
<dbReference type="Proteomes" id="UP000184310">
    <property type="component" value="Unassembled WGS sequence"/>
</dbReference>
<organism evidence="2 3">
    <name type="scientific">Clostridium cavendishii DSM 21758</name>
    <dbReference type="NCBI Taxonomy" id="1121302"/>
    <lineage>
        <taxon>Bacteria</taxon>
        <taxon>Bacillati</taxon>
        <taxon>Bacillota</taxon>
        <taxon>Clostridia</taxon>
        <taxon>Eubacteriales</taxon>
        <taxon>Clostridiaceae</taxon>
        <taxon>Clostridium</taxon>
    </lineage>
</organism>
<sequence length="57" mass="6867">MFIEENTYILPVKFVSTDELEIENIRDLINNMEEFKNRIKQSEENCKEVNEKLDKDS</sequence>
<gene>
    <name evidence="2" type="ORF">SAMN02745163_01671</name>
</gene>
<keyword evidence="3" id="KW-1185">Reference proteome</keyword>
<protein>
    <submittedName>
        <fullName evidence="2">Uncharacterized protein</fullName>
    </submittedName>
</protein>
<evidence type="ECO:0000313" key="2">
    <source>
        <dbReference type="EMBL" id="SHJ28668.1"/>
    </source>
</evidence>
<feature type="coiled-coil region" evidence="1">
    <location>
        <begin position="25"/>
        <end position="52"/>
    </location>
</feature>
<proteinExistence type="predicted"/>
<evidence type="ECO:0000313" key="3">
    <source>
        <dbReference type="Proteomes" id="UP000184310"/>
    </source>
</evidence>